<dbReference type="HOGENOM" id="CLU_1779537_0_0_1"/>
<name>V4AQ64_LOTGI</name>
<proteinExistence type="predicted"/>
<accession>V4AQ64</accession>
<dbReference type="GeneID" id="20238121"/>
<keyword evidence="3" id="KW-1185">Reference proteome</keyword>
<protein>
    <submittedName>
        <fullName evidence="2">Uncharacterized protein</fullName>
    </submittedName>
</protein>
<dbReference type="EMBL" id="KB201362">
    <property type="protein sequence ID" value="ESO96935.1"/>
    <property type="molecule type" value="Genomic_DNA"/>
</dbReference>
<reference evidence="2 3" key="1">
    <citation type="journal article" date="2013" name="Nature">
        <title>Insights into bilaterian evolution from three spiralian genomes.</title>
        <authorList>
            <person name="Simakov O."/>
            <person name="Marletaz F."/>
            <person name="Cho S.J."/>
            <person name="Edsinger-Gonzales E."/>
            <person name="Havlak P."/>
            <person name="Hellsten U."/>
            <person name="Kuo D.H."/>
            <person name="Larsson T."/>
            <person name="Lv J."/>
            <person name="Arendt D."/>
            <person name="Savage R."/>
            <person name="Osoegawa K."/>
            <person name="de Jong P."/>
            <person name="Grimwood J."/>
            <person name="Chapman J.A."/>
            <person name="Shapiro H."/>
            <person name="Aerts A."/>
            <person name="Otillar R.P."/>
            <person name="Terry A.Y."/>
            <person name="Boore J.L."/>
            <person name="Grigoriev I.V."/>
            <person name="Lindberg D.R."/>
            <person name="Seaver E.C."/>
            <person name="Weisblat D.A."/>
            <person name="Putnam N.H."/>
            <person name="Rokhsar D.S."/>
        </authorList>
    </citation>
    <scope>NUCLEOTIDE SEQUENCE [LARGE SCALE GENOMIC DNA]</scope>
</reference>
<dbReference type="AlphaFoldDB" id="V4AQ64"/>
<dbReference type="CTD" id="20238121"/>
<feature type="region of interest" description="Disordered" evidence="1">
    <location>
        <begin position="68"/>
        <end position="99"/>
    </location>
</feature>
<organism evidence="2 3">
    <name type="scientific">Lottia gigantea</name>
    <name type="common">Giant owl limpet</name>
    <dbReference type="NCBI Taxonomy" id="225164"/>
    <lineage>
        <taxon>Eukaryota</taxon>
        <taxon>Metazoa</taxon>
        <taxon>Spiralia</taxon>
        <taxon>Lophotrochozoa</taxon>
        <taxon>Mollusca</taxon>
        <taxon>Gastropoda</taxon>
        <taxon>Patellogastropoda</taxon>
        <taxon>Lottioidea</taxon>
        <taxon>Lottiidae</taxon>
        <taxon>Lottia</taxon>
    </lineage>
</organism>
<dbReference type="KEGG" id="lgi:LOTGIDRAFT_159690"/>
<evidence type="ECO:0000256" key="1">
    <source>
        <dbReference type="SAM" id="MobiDB-lite"/>
    </source>
</evidence>
<sequence length="146" mass="16682">MQAQFHQAAVPYQMWPYVQMLQGNPQEFAMHPAFMNTTLPNYSPYFDSPQMKPKKGSSFTIDAILNSRTSPSTSDEEFSPSPKQFYKQRHSESFTPGRRHQRLLESAHPYFDSGLRSSTPTSSPESVKLPLNFTVYVFNLLNILAV</sequence>
<gene>
    <name evidence="2" type="ORF">LOTGIDRAFT_159690</name>
</gene>
<dbReference type="RefSeq" id="XP_009052428.1">
    <property type="nucleotide sequence ID" value="XM_009054180.1"/>
</dbReference>
<dbReference type="OrthoDB" id="6159439at2759"/>
<evidence type="ECO:0000313" key="2">
    <source>
        <dbReference type="EMBL" id="ESO96935.1"/>
    </source>
</evidence>
<evidence type="ECO:0000313" key="3">
    <source>
        <dbReference type="Proteomes" id="UP000030746"/>
    </source>
</evidence>
<dbReference type="Proteomes" id="UP000030746">
    <property type="component" value="Unassembled WGS sequence"/>
</dbReference>